<dbReference type="Proteomes" id="UP000079169">
    <property type="component" value="Unplaced"/>
</dbReference>
<gene>
    <name evidence="3" type="primary">LOC103506606</name>
</gene>
<evidence type="ECO:0000313" key="3">
    <source>
        <dbReference type="RefSeq" id="XP_008469223.1"/>
    </source>
</evidence>
<feature type="compositionally biased region" description="Low complexity" evidence="1">
    <location>
        <begin position="84"/>
        <end position="96"/>
    </location>
</feature>
<dbReference type="RefSeq" id="XP_008469223.1">
    <property type="nucleotide sequence ID" value="XM_008471001.3"/>
</dbReference>
<reference evidence="3" key="1">
    <citation type="submission" date="2025-08" db="UniProtKB">
        <authorList>
            <consortium name="RefSeq"/>
        </authorList>
    </citation>
    <scope>IDENTIFICATION</scope>
</reference>
<sequence length="222" mass="23894">MDQQGGMVDGRPGNRSSVIMIQRSARPLHQIEDVVTPEKLSQDTFRLLRTIQSLVNTREPDLTSHLTPSSSDLTLSRPAPDTNSVGSCSSLLHSSYTGGGGVGSGDSTRKSLESSSSCSTHCDDLDILASSSPRGRVKSSPSVPHGTEDELSWGRVKSSPPVPHGTEDESGFSSLSSFHESGLPETRGYQELGLPLVESLETRWQPPPHAPPLSERIRVLWV</sequence>
<proteinExistence type="predicted"/>
<dbReference type="GeneID" id="103506606"/>
<evidence type="ECO:0000256" key="1">
    <source>
        <dbReference type="SAM" id="MobiDB-lite"/>
    </source>
</evidence>
<feature type="compositionally biased region" description="Polar residues" evidence="1">
    <location>
        <begin position="64"/>
        <end position="74"/>
    </location>
</feature>
<evidence type="ECO:0000313" key="2">
    <source>
        <dbReference type="Proteomes" id="UP000079169"/>
    </source>
</evidence>
<feature type="region of interest" description="Disordered" evidence="1">
    <location>
        <begin position="61"/>
        <end position="187"/>
    </location>
</feature>
<protein>
    <submittedName>
        <fullName evidence="3">Uncharacterized protein LOC103506606</fullName>
    </submittedName>
</protein>
<accession>A0A1S3CWL1</accession>
<organism evidence="2 3">
    <name type="scientific">Diaphorina citri</name>
    <name type="common">Asian citrus psyllid</name>
    <dbReference type="NCBI Taxonomy" id="121845"/>
    <lineage>
        <taxon>Eukaryota</taxon>
        <taxon>Metazoa</taxon>
        <taxon>Ecdysozoa</taxon>
        <taxon>Arthropoda</taxon>
        <taxon>Hexapoda</taxon>
        <taxon>Insecta</taxon>
        <taxon>Pterygota</taxon>
        <taxon>Neoptera</taxon>
        <taxon>Paraneoptera</taxon>
        <taxon>Hemiptera</taxon>
        <taxon>Sternorrhyncha</taxon>
        <taxon>Psylloidea</taxon>
        <taxon>Psyllidae</taxon>
        <taxon>Diaphorininae</taxon>
        <taxon>Diaphorina</taxon>
    </lineage>
</organism>
<dbReference type="PaxDb" id="121845-A0A1S3CWL1"/>
<name>A0A1S3CWL1_DIACI</name>
<keyword evidence="2" id="KW-1185">Reference proteome</keyword>
<dbReference type="KEGG" id="dci:103506606"/>
<feature type="compositionally biased region" description="Low complexity" evidence="1">
    <location>
        <begin position="171"/>
        <end position="183"/>
    </location>
</feature>
<dbReference type="AlphaFoldDB" id="A0A1S3CWL1"/>